<evidence type="ECO:0000313" key="1">
    <source>
        <dbReference type="EMBL" id="EJF54506.1"/>
    </source>
</evidence>
<gene>
    <name evidence="1" type="ORF">SapgrDRAFT_2852</name>
</gene>
<name>J0XZ92_9BACT</name>
<dbReference type="EMBL" id="JH719942">
    <property type="protein sequence ID" value="EJF54506.1"/>
    <property type="molecule type" value="Genomic_DNA"/>
</dbReference>
<evidence type="ECO:0000313" key="2">
    <source>
        <dbReference type="Proteomes" id="UP000005113"/>
    </source>
</evidence>
<accession>J0XZ92</accession>
<reference evidence="2" key="1">
    <citation type="journal article" date="2012" name="Stand. Genomic Sci.">
        <title>Permanent draft genome sequence of the gliding predator Saprospira grandis strain Sa g1 (= HR1).</title>
        <authorList>
            <person name="Mavromatis K."/>
            <person name="Chertkov O."/>
            <person name="Lapidus A."/>
            <person name="Nolan M."/>
            <person name="Lucas S."/>
            <person name="Tice H."/>
            <person name="Del Rio T.G."/>
            <person name="Cheng J.F."/>
            <person name="Han C."/>
            <person name="Tapia R."/>
            <person name="Bruce D."/>
            <person name="Goodwin L.A."/>
            <person name="Pitluck S."/>
            <person name="Huntemann M."/>
            <person name="Liolios K."/>
            <person name="Pagani I."/>
            <person name="Ivanova N."/>
            <person name="Mikhailova N."/>
            <person name="Pati A."/>
            <person name="Chen A."/>
            <person name="Palaniappan K."/>
            <person name="Land M."/>
            <person name="Brambilla E.M."/>
            <person name="Rohde M."/>
            <person name="Spring S."/>
            <person name="Goker M."/>
            <person name="Detter J.C."/>
            <person name="Bristow J."/>
            <person name="Eisen J.A."/>
            <person name="Markowitz V."/>
            <person name="Hugenholtz P."/>
            <person name="Kyrpides N.C."/>
            <person name="Klenk H.P."/>
            <person name="Woyke T."/>
        </authorList>
    </citation>
    <scope>NUCLEOTIDE SEQUENCE [LARGE SCALE GENOMIC DNA]</scope>
    <source>
        <strain evidence="2">DSM 2844</strain>
    </source>
</reference>
<sequence length="88" mass="9439">MNYRSGRAVSQLAVRSALRKKTSFLLALAFGPCCPSLSRVASLLCGGFAACPLQKKGAEFGPKDNEFILKGEDLWGGKNSPFQLAAFK</sequence>
<dbReference type="AlphaFoldDB" id="J0XZ92"/>
<dbReference type="Proteomes" id="UP000005113">
    <property type="component" value="Unassembled WGS sequence"/>
</dbReference>
<organism evidence="1 2">
    <name type="scientific">Saprospira grandis DSM 2844</name>
    <dbReference type="NCBI Taxonomy" id="694433"/>
    <lineage>
        <taxon>Bacteria</taxon>
        <taxon>Pseudomonadati</taxon>
        <taxon>Bacteroidota</taxon>
        <taxon>Saprospiria</taxon>
        <taxon>Saprospirales</taxon>
        <taxon>Saprospiraceae</taxon>
        <taxon>Saprospira</taxon>
    </lineage>
</organism>
<dbReference type="HOGENOM" id="CLU_2467233_0_0_10"/>
<proteinExistence type="predicted"/>
<protein>
    <submittedName>
        <fullName evidence="1">Uncharacterized protein</fullName>
    </submittedName>
</protein>